<name>C5P1X3_COCP7</name>
<keyword evidence="10" id="KW-0472">Membrane</keyword>
<evidence type="ECO:0000256" key="4">
    <source>
        <dbReference type="ARBA" id="ARBA00015841"/>
    </source>
</evidence>
<dbReference type="PANTHER" id="PTHR13036">
    <property type="entry name" value="BETA1,4 MANNOSYLTRANSFERASE"/>
    <property type="match status" value="1"/>
</dbReference>
<keyword evidence="9" id="KW-1133">Transmembrane helix</keyword>
<evidence type="ECO:0000256" key="9">
    <source>
        <dbReference type="ARBA" id="ARBA00022989"/>
    </source>
</evidence>
<keyword evidence="5" id="KW-0328">Glycosyltransferase</keyword>
<comment type="pathway">
    <text evidence="2">Protein modification; protein glycosylation.</text>
</comment>
<evidence type="ECO:0000313" key="13">
    <source>
        <dbReference type="Proteomes" id="UP000009084"/>
    </source>
</evidence>
<evidence type="ECO:0000256" key="1">
    <source>
        <dbReference type="ARBA" id="ARBA00004389"/>
    </source>
</evidence>
<dbReference type="OrthoDB" id="614844at2759"/>
<dbReference type="EC" id="2.4.1.142" evidence="3"/>
<evidence type="ECO:0000256" key="3">
    <source>
        <dbReference type="ARBA" id="ARBA00012611"/>
    </source>
</evidence>
<evidence type="ECO:0000256" key="2">
    <source>
        <dbReference type="ARBA" id="ARBA00004922"/>
    </source>
</evidence>
<accession>C5P1X3</accession>
<dbReference type="AlphaFoldDB" id="C5P1X3"/>
<dbReference type="SUPFAM" id="SSF53756">
    <property type="entry name" value="UDP-Glycosyltransferase/glycogen phosphorylase"/>
    <property type="match status" value="1"/>
</dbReference>
<comment type="subcellular location">
    <subcellularLocation>
        <location evidence="1">Endoplasmic reticulum membrane</location>
        <topology evidence="1">Single-pass membrane protein</topology>
    </subcellularLocation>
</comment>
<dbReference type="EMBL" id="ACFW01000012">
    <property type="protein sequence ID" value="EER28876.1"/>
    <property type="molecule type" value="Genomic_DNA"/>
</dbReference>
<evidence type="ECO:0000313" key="12">
    <source>
        <dbReference type="EMBL" id="EER28876.1"/>
    </source>
</evidence>
<comment type="caution">
    <text evidence="12">The sequence shown here is derived from an EMBL/GenBank/DDBJ whole genome shotgun (WGS) entry which is preliminary data.</text>
</comment>
<dbReference type="Proteomes" id="UP000009084">
    <property type="component" value="Unassembled WGS sequence"/>
</dbReference>
<comment type="function">
    <text evidence="11">Participates in the formation of the lipid-linked precursor oligosaccharide for N-glycosylation. Involved in assembling the dolichol-pyrophosphate-GlcNAc(2)-Man(5) intermediate on the cytoplasmic surface of the ER.</text>
</comment>
<dbReference type="GO" id="GO:0004578">
    <property type="term" value="F:chitobiosyldiphosphodolichol beta-mannosyltransferase activity"/>
    <property type="evidence" value="ECO:0007669"/>
    <property type="project" value="UniProtKB-EC"/>
</dbReference>
<dbReference type="FunFam" id="3.40.50.2000:FF:000162">
    <property type="entry name" value="Beta-1,4-mannosyltransferase (Alg1), putative"/>
    <property type="match status" value="1"/>
</dbReference>
<keyword evidence="6" id="KW-0808">Transferase</keyword>
<reference evidence="12 13" key="1">
    <citation type="journal article" date="2009" name="Genome Res.">
        <title>Comparative genomic analyses of the human fungal pathogens Coccidioides and their relatives.</title>
        <authorList>
            <person name="Sharpton T.J."/>
            <person name="Stajich J.E."/>
            <person name="Rounsley S.D."/>
            <person name="Gardner M.J."/>
            <person name="Wortman J.R."/>
            <person name="Jordar V.S."/>
            <person name="Maiti R."/>
            <person name="Kodira C.D."/>
            <person name="Neafsey D.E."/>
            <person name="Zeng Q."/>
            <person name="Hung C.-Y."/>
            <person name="McMahan C."/>
            <person name="Muszewska A."/>
            <person name="Grynberg M."/>
            <person name="Mandel M.A."/>
            <person name="Kellner E.M."/>
            <person name="Barker B.M."/>
            <person name="Galgiani J.N."/>
            <person name="Orbach M.J."/>
            <person name="Kirkland T.N."/>
            <person name="Cole G.T."/>
            <person name="Henn M.R."/>
            <person name="Birren B.W."/>
            <person name="Taylor J.W."/>
        </authorList>
    </citation>
    <scope>NUCLEOTIDE SEQUENCE [LARGE SCALE GENOMIC DNA]</scope>
    <source>
        <strain evidence="13">C735</strain>
    </source>
</reference>
<keyword evidence="8" id="KW-0256">Endoplasmic reticulum</keyword>
<evidence type="ECO:0000256" key="8">
    <source>
        <dbReference type="ARBA" id="ARBA00022824"/>
    </source>
</evidence>
<dbReference type="Pfam" id="PF13692">
    <property type="entry name" value="Glyco_trans_1_4"/>
    <property type="match status" value="1"/>
</dbReference>
<evidence type="ECO:0000256" key="5">
    <source>
        <dbReference type="ARBA" id="ARBA00022676"/>
    </source>
</evidence>
<evidence type="ECO:0000256" key="7">
    <source>
        <dbReference type="ARBA" id="ARBA00022692"/>
    </source>
</evidence>
<dbReference type="HOGENOM" id="CLU_012079_1_0_1"/>
<protein>
    <recommendedName>
        <fullName evidence="4">Chitobiosyldiphosphodolichol beta-mannosyltransferase</fullName>
        <ecNumber evidence="3">2.4.1.142</ecNumber>
    </recommendedName>
</protein>
<proteinExistence type="predicted"/>
<evidence type="ECO:0000256" key="10">
    <source>
        <dbReference type="ARBA" id="ARBA00023136"/>
    </source>
</evidence>
<keyword evidence="7" id="KW-0812">Transmembrane</keyword>
<dbReference type="PANTHER" id="PTHR13036:SF0">
    <property type="entry name" value="CHITOBIOSYLDIPHOSPHODOLICHOL BETA-MANNOSYLTRANSFERASE"/>
    <property type="match status" value="1"/>
</dbReference>
<evidence type="ECO:0000256" key="11">
    <source>
        <dbReference type="ARBA" id="ARBA00024899"/>
    </source>
</evidence>
<dbReference type="InterPro" id="IPR026051">
    <property type="entry name" value="ALG1-like"/>
</dbReference>
<gene>
    <name evidence="12" type="ORF">CPC735_035820</name>
</gene>
<dbReference type="CDD" id="cd03816">
    <property type="entry name" value="GT33_ALG1-like"/>
    <property type="match status" value="1"/>
</dbReference>
<organism evidence="12 13">
    <name type="scientific">Coccidioides posadasii (strain C735)</name>
    <name type="common">Valley fever fungus</name>
    <dbReference type="NCBI Taxonomy" id="222929"/>
    <lineage>
        <taxon>Eukaryota</taxon>
        <taxon>Fungi</taxon>
        <taxon>Dikarya</taxon>
        <taxon>Ascomycota</taxon>
        <taxon>Pezizomycotina</taxon>
        <taxon>Eurotiomycetes</taxon>
        <taxon>Eurotiomycetidae</taxon>
        <taxon>Onygenales</taxon>
        <taxon>Onygenaceae</taxon>
        <taxon>Coccidioides</taxon>
    </lineage>
</organism>
<sequence>MAVLQALVIACLSLFLATTVALVWVFPIGRARASDSDAKKASISVQIVVLGDIGHSPRMQYHAESVAKHGGRVTIIGYQSKLPPRMTVTEFAYVNKIPLPASPPKPELLSNPLVSIVALPPPPKMLQTKNNVLFPLLAVLKVLQQTWFLWSALVYRSKPAQWMLIQLKPGTELSCEFCIGVLLFQETEVATLSQRQNPPTVPTLVMAQLACWLRNTRLIIDWHNFGYSILAMKLGPRHPMVKFLRFHEMTACRFATAHFCVSKAMARMLQQEINLVAPILVLHDRPPELFQPIVREDEKFAFLTSLPETKNFVKAYRAGRQCELLVSSTSWTQDEDFSIFLDALCQYSTHAATVDAKLPDLYVIITGKGPLQRTYLRAIAALTAEGKLRKIHIQCAWLTIQDYAKLLACSSLGVCLHTSSSGVDLPMKVVDMFGAGLPVVAWDRYQAWPELITEGVDGKGFGSAEELSRHLIDLLGEDRSQLQWLRQGARNASKRRWDDEWDPVAGEFLGLTS</sequence>
<dbReference type="GO" id="GO:0005789">
    <property type="term" value="C:endoplasmic reticulum membrane"/>
    <property type="evidence" value="ECO:0007669"/>
    <property type="project" value="UniProtKB-SubCell"/>
</dbReference>
<evidence type="ECO:0000256" key="6">
    <source>
        <dbReference type="ARBA" id="ARBA00022679"/>
    </source>
</evidence>
<dbReference type="VEuPathDB" id="FungiDB:CPC735_035820"/>
<dbReference type="Gene3D" id="3.40.50.2000">
    <property type="entry name" value="Glycogen Phosphorylase B"/>
    <property type="match status" value="1"/>
</dbReference>